<evidence type="ECO:0008006" key="3">
    <source>
        <dbReference type="Google" id="ProtNLM"/>
    </source>
</evidence>
<evidence type="ECO:0000313" key="2">
    <source>
        <dbReference type="Proteomes" id="UP000180246"/>
    </source>
</evidence>
<dbReference type="Pfam" id="PF06718">
    <property type="entry name" value="DUF1203"/>
    <property type="match status" value="1"/>
</dbReference>
<organism evidence="1 2">
    <name type="scientific">Massilia timonae</name>
    <dbReference type="NCBI Taxonomy" id="47229"/>
    <lineage>
        <taxon>Bacteria</taxon>
        <taxon>Pseudomonadati</taxon>
        <taxon>Pseudomonadota</taxon>
        <taxon>Betaproteobacteria</taxon>
        <taxon>Burkholderiales</taxon>
        <taxon>Oxalobacteraceae</taxon>
        <taxon>Telluria group</taxon>
        <taxon>Massilia</taxon>
    </lineage>
</organism>
<accession>A0A1S2N646</accession>
<name>A0A1S2N646_9BURK</name>
<dbReference type="EMBL" id="JRYB01000001">
    <property type="protein sequence ID" value="OIJ40545.1"/>
    <property type="molecule type" value="Genomic_DNA"/>
</dbReference>
<comment type="caution">
    <text evidence="1">The sequence shown here is derived from an EMBL/GenBank/DDBJ whole genome shotgun (WGS) entry which is preliminary data.</text>
</comment>
<proteinExistence type="predicted"/>
<gene>
    <name evidence="1" type="ORF">LO55_971</name>
</gene>
<dbReference type="AlphaFoldDB" id="A0A1S2N646"/>
<sequence length="164" mass="17538">MTTPSPSHLPIRIVPLSDTFLARVRAGTDDQGQPVERHAAQGGEPLSDCLRRAVPGEAILLASYCPFTVAGPYKENGPVFVSAAPQATPRLDALPVGGEQPYLGASFVLRAYSADERIVDAALSTPSSAVRDLDAFLGRNDVAFVLARFAAYGCYALRIKRHRS</sequence>
<dbReference type="RefSeq" id="WP_071360657.1">
    <property type="nucleotide sequence ID" value="NZ_JRYB01000001.1"/>
</dbReference>
<dbReference type="InterPro" id="IPR009593">
    <property type="entry name" value="DUF1203"/>
</dbReference>
<reference evidence="1 2" key="1">
    <citation type="submission" date="2014-10" db="EMBL/GenBank/DDBJ databases">
        <authorList>
            <person name="Seo M.-J."/>
            <person name="Seok Y.J."/>
            <person name="Cha I.-T."/>
        </authorList>
    </citation>
    <scope>NUCLEOTIDE SEQUENCE [LARGE SCALE GENOMIC DNA]</scope>
    <source>
        <strain evidence="1 2">NEU</strain>
    </source>
</reference>
<protein>
    <recommendedName>
        <fullName evidence="3">DUF1203 domain-containing protein</fullName>
    </recommendedName>
</protein>
<dbReference type="Proteomes" id="UP000180246">
    <property type="component" value="Unassembled WGS sequence"/>
</dbReference>
<dbReference type="PIRSF" id="PIRSF034110">
    <property type="entry name" value="DUF1203"/>
    <property type="match status" value="1"/>
</dbReference>
<evidence type="ECO:0000313" key="1">
    <source>
        <dbReference type="EMBL" id="OIJ40545.1"/>
    </source>
</evidence>